<keyword evidence="4" id="KW-0238">DNA-binding</keyword>
<dbReference type="Pfam" id="PF00004">
    <property type="entry name" value="AAA"/>
    <property type="match status" value="1"/>
</dbReference>
<feature type="domain" description="AAA+ ATPase" evidence="5">
    <location>
        <begin position="36"/>
        <end position="157"/>
    </location>
</feature>
<evidence type="ECO:0000313" key="7">
    <source>
        <dbReference type="EMBL" id="CAB5208933.1"/>
    </source>
</evidence>
<dbReference type="GO" id="GO:0003689">
    <property type="term" value="F:DNA clamp loader activity"/>
    <property type="evidence" value="ECO:0007669"/>
    <property type="project" value="UniProtKB-UniRule"/>
</dbReference>
<proteinExistence type="inferred from homology"/>
<feature type="binding site" evidence="4">
    <location>
        <position position="18"/>
    </location>
    <ligand>
        <name>ATP</name>
        <dbReference type="ChEBI" id="CHEBI:30616"/>
    </ligand>
</feature>
<dbReference type="Gene3D" id="1.10.8.60">
    <property type="match status" value="1"/>
</dbReference>
<dbReference type="InterPro" id="IPR050238">
    <property type="entry name" value="DNA_Rep/Repair_Clamp_Loader"/>
</dbReference>
<dbReference type="InterPro" id="IPR003593">
    <property type="entry name" value="AAA+_ATPase"/>
</dbReference>
<keyword evidence="2 4" id="KW-0547">Nucleotide-binding</keyword>
<dbReference type="GO" id="GO:0005524">
    <property type="term" value="F:ATP binding"/>
    <property type="evidence" value="ECO:0007669"/>
    <property type="project" value="UniProtKB-UniRule"/>
</dbReference>
<keyword evidence="1" id="KW-0235">DNA replication</keyword>
<dbReference type="PANTHER" id="PTHR11669:SF20">
    <property type="entry name" value="REPLICATION FACTOR C SUBUNIT 4"/>
    <property type="match status" value="1"/>
</dbReference>
<feature type="binding site" evidence="4">
    <location>
        <begin position="6"/>
        <end position="9"/>
    </location>
    <ligand>
        <name>ATP</name>
        <dbReference type="ChEBI" id="CHEBI:30616"/>
    </ligand>
</feature>
<dbReference type="Gene3D" id="3.40.50.300">
    <property type="entry name" value="P-loop containing nucleotide triphosphate hydrolases"/>
    <property type="match status" value="1"/>
</dbReference>
<dbReference type="GO" id="GO:0003677">
    <property type="term" value="F:DNA binding"/>
    <property type="evidence" value="ECO:0007669"/>
    <property type="project" value="UniProtKB-UniRule"/>
</dbReference>
<dbReference type="CDD" id="cd00009">
    <property type="entry name" value="AAA"/>
    <property type="match status" value="1"/>
</dbReference>
<dbReference type="HAMAP" id="MF_04162">
    <property type="entry name" value="T4_Clamp_Loader_L"/>
    <property type="match status" value="1"/>
</dbReference>
<gene>
    <name evidence="7" type="ORF">UFOVP181_253</name>
    <name evidence="6" type="ORF">UFOVP57_386</name>
</gene>
<evidence type="ECO:0000313" key="6">
    <source>
        <dbReference type="EMBL" id="CAB4125985.1"/>
    </source>
</evidence>
<name>A0A6J7WHN9_9CAUD</name>
<feature type="binding site" evidence="4">
    <location>
        <begin position="47"/>
        <end position="52"/>
    </location>
    <ligand>
        <name>ATP</name>
        <dbReference type="ChEBI" id="CHEBI:30616"/>
    </ligand>
</feature>
<comment type="subunit">
    <text evidence="4">The sliding-clamp-loader consists of 4 large subunits and 1 small subunit. Interacts with the sliding clamp; this interaction allows the sliding-clamp-loader to open the sliding clamp. Part of the replicase complex that includes the DNA polymerase, the polymerase clamp, the clamp loader complex, the single-stranded DNA binding protein, the primase, the helicase and the helicase assembly factor.</text>
</comment>
<dbReference type="EMBL" id="LR798231">
    <property type="protein sequence ID" value="CAB5208933.1"/>
    <property type="molecule type" value="Genomic_DNA"/>
</dbReference>
<dbReference type="GO" id="GO:0039693">
    <property type="term" value="P:viral DNA genome replication"/>
    <property type="evidence" value="ECO:0007669"/>
    <property type="project" value="UniProtKB-UniRule"/>
</dbReference>
<dbReference type="SUPFAM" id="SSF52540">
    <property type="entry name" value="P-loop containing nucleoside triphosphate hydrolases"/>
    <property type="match status" value="1"/>
</dbReference>
<comment type="similarity">
    <text evidence="4">Belongs to the Tevenvirinae sliding-clamp-loader large subunit family.</text>
</comment>
<dbReference type="SMART" id="SM00382">
    <property type="entry name" value="AAA"/>
    <property type="match status" value="1"/>
</dbReference>
<dbReference type="PANTHER" id="PTHR11669">
    <property type="entry name" value="REPLICATION FACTOR C / DNA POLYMERASE III GAMMA-TAU SUBUNIT"/>
    <property type="match status" value="1"/>
</dbReference>
<keyword evidence="4" id="KW-0378">Hydrolase</keyword>
<dbReference type="GO" id="GO:0006261">
    <property type="term" value="P:DNA-templated DNA replication"/>
    <property type="evidence" value="ECO:0007669"/>
    <property type="project" value="TreeGrafter"/>
</dbReference>
<keyword evidence="3 4" id="KW-0067">ATP-binding</keyword>
<protein>
    <recommendedName>
        <fullName evidence="4">Sliding-clamp-loader large subunit</fullName>
        <ecNumber evidence="4">3.6.4.-</ecNumber>
    </recommendedName>
    <alternativeName>
        <fullName evidence="4">Clamp loader gp44 subunit</fullName>
    </alternativeName>
</protein>
<dbReference type="InterPro" id="IPR046388">
    <property type="entry name" value="T4_Clamp_Loader_L"/>
</dbReference>
<feature type="binding site" evidence="4">
    <location>
        <position position="193"/>
    </location>
    <ligand>
        <name>ATP</name>
        <dbReference type="ChEBI" id="CHEBI:30616"/>
    </ligand>
</feature>
<dbReference type="InterPro" id="IPR027417">
    <property type="entry name" value="P-loop_NTPase"/>
</dbReference>
<evidence type="ECO:0000256" key="1">
    <source>
        <dbReference type="ARBA" id="ARBA00022705"/>
    </source>
</evidence>
<reference evidence="7" key="1">
    <citation type="submission" date="2020-05" db="EMBL/GenBank/DDBJ databases">
        <authorList>
            <person name="Chiriac C."/>
            <person name="Salcher M."/>
            <person name="Ghai R."/>
            <person name="Kavagutti S V."/>
        </authorList>
    </citation>
    <scope>NUCLEOTIDE SEQUENCE</scope>
</reference>
<dbReference type="EC" id="3.6.4.-" evidence="4"/>
<evidence type="ECO:0000256" key="4">
    <source>
        <dbReference type="HAMAP-Rule" id="MF_04162"/>
    </source>
</evidence>
<dbReference type="EMBL" id="LR796187">
    <property type="protein sequence ID" value="CAB4125985.1"/>
    <property type="molecule type" value="Genomic_DNA"/>
</dbReference>
<evidence type="ECO:0000259" key="5">
    <source>
        <dbReference type="SMART" id="SM00382"/>
    </source>
</evidence>
<dbReference type="InterPro" id="IPR003959">
    <property type="entry name" value="ATPase_AAA_core"/>
</dbReference>
<evidence type="ECO:0000256" key="3">
    <source>
        <dbReference type="ARBA" id="ARBA00022840"/>
    </source>
</evidence>
<dbReference type="GO" id="GO:0016887">
    <property type="term" value="F:ATP hydrolysis activity"/>
    <property type="evidence" value="ECO:0007669"/>
    <property type="project" value="UniProtKB-UniRule"/>
</dbReference>
<comment type="function">
    <text evidence="4">Forms the sliding-clamp-loader together with the small subunit. Functions as an ATPase enzyme. The clamp loader holds the clamp in an open conformation and places it onto the DNA. 4 ATP molecules must bind to the sliding-clamp-loader before the latter can open the sliding clamp. ATP hydrolysis triggers the detachment of the sliding clamp from the sliding-clamp-loader, freeing the sliding clamp to track along DNA.</text>
</comment>
<evidence type="ECO:0000256" key="2">
    <source>
        <dbReference type="ARBA" id="ARBA00022741"/>
    </source>
</evidence>
<sequence>MNELWVEKYRPSKLDGYVFRDDHQKQQVLAWVKNKTIPHLLFSGNAGIGKTTLAKILFNELDVNPYDILEINASRTNSVEDVRDKITNFVQMIPFGDFKVVLLDEADYLSVNAQAALRGLMEEYHTTARFILTCNYPNKIIPALHSRCQGFHIEKVDMTEFTARVATILVEENIEFDLDTLDTFVKATYPDLRKCINMSQMNSMGGKLHLPEKGDTGETDYKIEMVQLFKAGKISEGRKLVCSQARPEEMEEIYRWLYDNVDIFGEEDKQNKAILIIKQGLVDHTLVSDVEINLAATLIRLAAL</sequence>
<accession>A0A6J7WHN9</accession>
<organism evidence="7">
    <name type="scientific">uncultured Caudovirales phage</name>
    <dbReference type="NCBI Taxonomy" id="2100421"/>
    <lineage>
        <taxon>Viruses</taxon>
        <taxon>Duplodnaviria</taxon>
        <taxon>Heunggongvirae</taxon>
        <taxon>Uroviricota</taxon>
        <taxon>Caudoviricetes</taxon>
        <taxon>Peduoviridae</taxon>
        <taxon>Maltschvirus</taxon>
        <taxon>Maltschvirus maltsch</taxon>
    </lineage>
</organism>
<keyword evidence="4" id="KW-1194">Viral DNA replication</keyword>
<dbReference type="GO" id="GO:0006281">
    <property type="term" value="P:DNA repair"/>
    <property type="evidence" value="ECO:0007669"/>
    <property type="project" value="TreeGrafter"/>
</dbReference>